<feature type="domain" description="Glycosyl transferase family 28 C-terminal" evidence="11">
    <location>
        <begin position="251"/>
        <end position="414"/>
    </location>
</feature>
<evidence type="ECO:0000313" key="12">
    <source>
        <dbReference type="EMBL" id="KAH7435484.1"/>
    </source>
</evidence>
<protein>
    <recommendedName>
        <fullName evidence="14">Undecaprenyldiphospho-muramoylpentapeptide beta-N-acetylglucosaminyltransferase</fullName>
    </recommendedName>
</protein>
<evidence type="ECO:0000256" key="4">
    <source>
        <dbReference type="ARBA" id="ARBA00022679"/>
    </source>
</evidence>
<evidence type="ECO:0000256" key="1">
    <source>
        <dbReference type="ARBA" id="ARBA00022475"/>
    </source>
</evidence>
<comment type="caution">
    <text evidence="12">The sequence shown here is derived from an EMBL/GenBank/DDBJ whole genome shotgun (WGS) entry which is preliminary data.</text>
</comment>
<dbReference type="HAMAP" id="MF_00033">
    <property type="entry name" value="MurG"/>
    <property type="match status" value="1"/>
</dbReference>
<dbReference type="EMBL" id="CM035411">
    <property type="protein sequence ID" value="KAH7435484.1"/>
    <property type="molecule type" value="Genomic_DNA"/>
</dbReference>
<dbReference type="Pfam" id="PF04101">
    <property type="entry name" value="Glyco_tran_28_C"/>
    <property type="match status" value="1"/>
</dbReference>
<dbReference type="CDD" id="cd03785">
    <property type="entry name" value="GT28_MurG"/>
    <property type="match status" value="1"/>
</dbReference>
<keyword evidence="1" id="KW-1003">Cell membrane</keyword>
<name>A0A8T2UQ30_CERRI</name>
<dbReference type="InterPro" id="IPR004276">
    <property type="entry name" value="GlycoTrans_28_N"/>
</dbReference>
<keyword evidence="8" id="KW-0131">Cell cycle</keyword>
<dbReference type="Pfam" id="PF03033">
    <property type="entry name" value="Glyco_transf_28"/>
    <property type="match status" value="1"/>
</dbReference>
<dbReference type="GO" id="GO:0050511">
    <property type="term" value="F:undecaprenyldiphospho-muramoylpentapeptide beta-N-acetylglucosaminyltransferase activity"/>
    <property type="evidence" value="ECO:0007669"/>
    <property type="project" value="InterPro"/>
</dbReference>
<evidence type="ECO:0000256" key="9">
    <source>
        <dbReference type="ARBA" id="ARBA00023316"/>
    </source>
</evidence>
<evidence type="ECO:0000259" key="10">
    <source>
        <dbReference type="Pfam" id="PF03033"/>
    </source>
</evidence>
<proteinExistence type="inferred from homology"/>
<evidence type="ECO:0000256" key="7">
    <source>
        <dbReference type="ARBA" id="ARBA00023136"/>
    </source>
</evidence>
<evidence type="ECO:0000313" key="13">
    <source>
        <dbReference type="Proteomes" id="UP000825935"/>
    </source>
</evidence>
<reference evidence="12" key="1">
    <citation type="submission" date="2021-08" db="EMBL/GenBank/DDBJ databases">
        <title>WGS assembly of Ceratopteris richardii.</title>
        <authorList>
            <person name="Marchant D.B."/>
            <person name="Chen G."/>
            <person name="Jenkins J."/>
            <person name="Shu S."/>
            <person name="Leebens-Mack J."/>
            <person name="Grimwood J."/>
            <person name="Schmutz J."/>
            <person name="Soltis P."/>
            <person name="Soltis D."/>
            <person name="Chen Z.-H."/>
        </authorList>
    </citation>
    <scope>NUCLEOTIDE SEQUENCE</scope>
    <source>
        <strain evidence="12">Whitten #5841</strain>
        <tissue evidence="12">Leaf</tissue>
    </source>
</reference>
<dbReference type="SUPFAM" id="SSF53756">
    <property type="entry name" value="UDP-Glycosyltransferase/glycogen phosphorylase"/>
    <property type="match status" value="1"/>
</dbReference>
<evidence type="ECO:0000259" key="11">
    <source>
        <dbReference type="Pfam" id="PF04101"/>
    </source>
</evidence>
<dbReference type="InterPro" id="IPR006009">
    <property type="entry name" value="GlcNAc_MurG"/>
</dbReference>
<accession>A0A8T2UQ30</accession>
<keyword evidence="9" id="KW-0961">Cell wall biogenesis/degradation</keyword>
<keyword evidence="3" id="KW-0328">Glycosyltransferase</keyword>
<evidence type="ECO:0000256" key="6">
    <source>
        <dbReference type="ARBA" id="ARBA00022984"/>
    </source>
</evidence>
<keyword evidence="13" id="KW-1185">Reference proteome</keyword>
<dbReference type="GO" id="GO:0008360">
    <property type="term" value="P:regulation of cell shape"/>
    <property type="evidence" value="ECO:0007669"/>
    <property type="project" value="UniProtKB-KW"/>
</dbReference>
<keyword evidence="2" id="KW-0132">Cell division</keyword>
<dbReference type="Proteomes" id="UP000825935">
    <property type="component" value="Chromosome 6"/>
</dbReference>
<feature type="domain" description="Glycosyltransferase family 28 N-terminal" evidence="10">
    <location>
        <begin position="49"/>
        <end position="191"/>
    </location>
</feature>
<organism evidence="12 13">
    <name type="scientific">Ceratopteris richardii</name>
    <name type="common">Triangle waterfern</name>
    <dbReference type="NCBI Taxonomy" id="49495"/>
    <lineage>
        <taxon>Eukaryota</taxon>
        <taxon>Viridiplantae</taxon>
        <taxon>Streptophyta</taxon>
        <taxon>Embryophyta</taxon>
        <taxon>Tracheophyta</taxon>
        <taxon>Polypodiopsida</taxon>
        <taxon>Polypodiidae</taxon>
        <taxon>Polypodiales</taxon>
        <taxon>Pteridineae</taxon>
        <taxon>Pteridaceae</taxon>
        <taxon>Parkerioideae</taxon>
        <taxon>Ceratopteris</taxon>
    </lineage>
</organism>
<evidence type="ECO:0000256" key="5">
    <source>
        <dbReference type="ARBA" id="ARBA00022960"/>
    </source>
</evidence>
<gene>
    <name evidence="12" type="ORF">KP509_06G066800</name>
</gene>
<dbReference type="InterPro" id="IPR007235">
    <property type="entry name" value="Glyco_trans_28_C"/>
</dbReference>
<dbReference type="Gene3D" id="3.40.50.2000">
    <property type="entry name" value="Glycogen Phosphorylase B"/>
    <property type="match status" value="2"/>
</dbReference>
<keyword evidence="4" id="KW-0808">Transferase</keyword>
<dbReference type="PANTHER" id="PTHR21015:SF22">
    <property type="entry name" value="GLYCOSYLTRANSFERASE"/>
    <property type="match status" value="1"/>
</dbReference>
<evidence type="ECO:0008006" key="14">
    <source>
        <dbReference type="Google" id="ProtNLM"/>
    </source>
</evidence>
<dbReference type="GO" id="GO:0005975">
    <property type="term" value="P:carbohydrate metabolic process"/>
    <property type="evidence" value="ECO:0007669"/>
    <property type="project" value="InterPro"/>
</dbReference>
<dbReference type="OrthoDB" id="20273at2759"/>
<evidence type="ECO:0000256" key="8">
    <source>
        <dbReference type="ARBA" id="ARBA00023306"/>
    </source>
</evidence>
<dbReference type="NCBIfam" id="TIGR01133">
    <property type="entry name" value="murG"/>
    <property type="match status" value="1"/>
</dbReference>
<dbReference type="GO" id="GO:0051301">
    <property type="term" value="P:cell division"/>
    <property type="evidence" value="ECO:0007669"/>
    <property type="project" value="UniProtKB-KW"/>
</dbReference>
<evidence type="ECO:0000256" key="2">
    <source>
        <dbReference type="ARBA" id="ARBA00022618"/>
    </source>
</evidence>
<keyword evidence="7" id="KW-0472">Membrane</keyword>
<dbReference type="OMA" id="AADMMLC"/>
<dbReference type="PANTHER" id="PTHR21015">
    <property type="entry name" value="UDP-N-ACETYLGLUCOSAMINE--N-ACETYLMURAMYL-(PENTAPEPTIDE) PYROPHOSPHORYL-UNDECAPRENOL N-ACETYLGLUCOSAMINE TRANSFERASE 1"/>
    <property type="match status" value="1"/>
</dbReference>
<sequence>MERLSTETGFSTFLSSIPRSRHKSSKIRLPNVRALAEVSGVSEEIQFKVLFAAGGTGGHVYPALAIAEAIRAADRSACVEFVGTKHRIEATAVPHAGYTFHHIPAPPLARPIFRSPQNLLIPWRLLVSVFASVRLILTFRPQVVIGTGGYVSGPVCLAALLCGCPYVIQEQNVRPGLANKILATFATLVFIAFADTITHFPFRKCIVSGNPVRATVKKVVPQEVALKHFFPRWSSTHLSDGCTQCDKRWEVVLIQGGSLGAKSLNLAVIGFVERMLDEHPKRLILWQTGSKHHEGIVNKVKRRDRVYISEFLHDINMAYSAADLIVACAGAITCSELLILGKPSVLIPLEYVADNHQRDNALVLQKAGAARILDDVGLNSEKLEVAINQLLGDKAMLANMSKNATSISVTNAAELISKEVSLLAQGQMMKKGNHFVKISKELLTCLRIKPS</sequence>
<keyword evidence="5" id="KW-0133">Cell shape</keyword>
<dbReference type="AlphaFoldDB" id="A0A8T2UQ30"/>
<dbReference type="GO" id="GO:0071555">
    <property type="term" value="P:cell wall organization"/>
    <property type="evidence" value="ECO:0007669"/>
    <property type="project" value="UniProtKB-KW"/>
</dbReference>
<keyword evidence="6" id="KW-0573">Peptidoglycan synthesis</keyword>
<evidence type="ECO:0000256" key="3">
    <source>
        <dbReference type="ARBA" id="ARBA00022676"/>
    </source>
</evidence>